<dbReference type="GeneID" id="5032834"/>
<accession>A0D9D5</accession>
<gene>
    <name evidence="2" type="ORF">GSPATT00014582001</name>
</gene>
<evidence type="ECO:0000313" key="2">
    <source>
        <dbReference type="EMBL" id="CAK79652.1"/>
    </source>
</evidence>
<dbReference type="KEGG" id="ptm:GSPATT00014582001"/>
<keyword evidence="3" id="KW-1185">Reference proteome</keyword>
<dbReference type="Pfam" id="PF00022">
    <property type="entry name" value="Actin"/>
    <property type="match status" value="1"/>
</dbReference>
<reference evidence="2 3" key="1">
    <citation type="journal article" date="2006" name="Nature">
        <title>Global trends of whole-genome duplications revealed by the ciliate Paramecium tetraurelia.</title>
        <authorList>
            <consortium name="Genoscope"/>
            <person name="Aury J.-M."/>
            <person name="Jaillon O."/>
            <person name="Duret L."/>
            <person name="Noel B."/>
            <person name="Jubin C."/>
            <person name="Porcel B.M."/>
            <person name="Segurens B."/>
            <person name="Daubin V."/>
            <person name="Anthouard V."/>
            <person name="Aiach N."/>
            <person name="Arnaiz O."/>
            <person name="Billaut A."/>
            <person name="Beisson J."/>
            <person name="Blanc I."/>
            <person name="Bouhouche K."/>
            <person name="Camara F."/>
            <person name="Duharcourt S."/>
            <person name="Guigo R."/>
            <person name="Gogendeau D."/>
            <person name="Katinka M."/>
            <person name="Keller A.-M."/>
            <person name="Kissmehl R."/>
            <person name="Klotz C."/>
            <person name="Koll F."/>
            <person name="Le Moue A."/>
            <person name="Lepere C."/>
            <person name="Malinsky S."/>
            <person name="Nowacki M."/>
            <person name="Nowak J.K."/>
            <person name="Plattner H."/>
            <person name="Poulain J."/>
            <person name="Ruiz F."/>
            <person name="Serrano V."/>
            <person name="Zagulski M."/>
            <person name="Dessen P."/>
            <person name="Betermier M."/>
            <person name="Weissenbach J."/>
            <person name="Scarpelli C."/>
            <person name="Schachter V."/>
            <person name="Sperling L."/>
            <person name="Meyer E."/>
            <person name="Cohen J."/>
            <person name="Wincker P."/>
        </authorList>
    </citation>
    <scope>NUCLEOTIDE SEQUENCE [LARGE SCALE GENOMIC DNA]</scope>
    <source>
        <strain evidence="2 3">Stock d4-2</strain>
    </source>
</reference>
<dbReference type="OrthoDB" id="10251209at2759"/>
<dbReference type="InParanoid" id="A0D9D5"/>
<dbReference type="InterPro" id="IPR004000">
    <property type="entry name" value="Actin"/>
</dbReference>
<dbReference type="STRING" id="5888.A0D9D5"/>
<dbReference type="InterPro" id="IPR043129">
    <property type="entry name" value="ATPase_NBD"/>
</dbReference>
<protein>
    <submittedName>
        <fullName evidence="2">Uncharacterized protein</fullName>
    </submittedName>
</protein>
<name>A0D9D5_PARTE</name>
<dbReference type="SUPFAM" id="SSF53067">
    <property type="entry name" value="Actin-like ATPase domain"/>
    <property type="match status" value="1"/>
</dbReference>
<dbReference type="HOGENOM" id="CLU_185619_0_0_1"/>
<comment type="catalytic activity">
    <reaction evidence="1">
        <text>ATP + H2O = ADP + phosphate + H(+)</text>
        <dbReference type="Rhea" id="RHEA:13065"/>
        <dbReference type="ChEBI" id="CHEBI:15377"/>
        <dbReference type="ChEBI" id="CHEBI:15378"/>
        <dbReference type="ChEBI" id="CHEBI:30616"/>
        <dbReference type="ChEBI" id="CHEBI:43474"/>
        <dbReference type="ChEBI" id="CHEBI:456216"/>
    </reaction>
</comment>
<proteinExistence type="predicted"/>
<dbReference type="Gene3D" id="3.30.420.40">
    <property type="match status" value="1"/>
</dbReference>
<dbReference type="EMBL" id="CT868341">
    <property type="protein sequence ID" value="CAK79652.1"/>
    <property type="molecule type" value="Genomic_DNA"/>
</dbReference>
<organism evidence="2 3">
    <name type="scientific">Paramecium tetraurelia</name>
    <dbReference type="NCBI Taxonomy" id="5888"/>
    <lineage>
        <taxon>Eukaryota</taxon>
        <taxon>Sar</taxon>
        <taxon>Alveolata</taxon>
        <taxon>Ciliophora</taxon>
        <taxon>Intramacronucleata</taxon>
        <taxon>Oligohymenophorea</taxon>
        <taxon>Peniculida</taxon>
        <taxon>Parameciidae</taxon>
        <taxon>Paramecium</taxon>
    </lineage>
</organism>
<dbReference type="AlphaFoldDB" id="A0D9D5"/>
<dbReference type="eggNOG" id="KOG0677">
    <property type="taxonomic scope" value="Eukaryota"/>
</dbReference>
<sequence>MSNPIIEDSGTGYLKIGFAGDNFPSHSFPAMVGRPTLRADEQLDDANLKDIMIGDEAQPYRGLLELTHPLERRSCEKLGGYGINLGLWLQEIRH</sequence>
<evidence type="ECO:0000313" key="3">
    <source>
        <dbReference type="Proteomes" id="UP000000600"/>
    </source>
</evidence>
<evidence type="ECO:0000256" key="1">
    <source>
        <dbReference type="ARBA" id="ARBA00049360"/>
    </source>
</evidence>
<dbReference type="RefSeq" id="XP_001447049.1">
    <property type="nucleotide sequence ID" value="XM_001447012.1"/>
</dbReference>
<dbReference type="Proteomes" id="UP000000600">
    <property type="component" value="Unassembled WGS sequence"/>
</dbReference>